<evidence type="ECO:0000313" key="3">
    <source>
        <dbReference type="Proteomes" id="UP000318380"/>
    </source>
</evidence>
<dbReference type="AlphaFoldDB" id="A0A561C036"/>
<feature type="domain" description="HTH marR-type" evidence="1">
    <location>
        <begin position="1"/>
        <end position="128"/>
    </location>
</feature>
<dbReference type="GO" id="GO:0006950">
    <property type="term" value="P:response to stress"/>
    <property type="evidence" value="ECO:0007669"/>
    <property type="project" value="TreeGrafter"/>
</dbReference>
<dbReference type="Pfam" id="PF12802">
    <property type="entry name" value="MarR_2"/>
    <property type="match status" value="1"/>
</dbReference>
<dbReference type="PROSITE" id="PS50995">
    <property type="entry name" value="HTH_MARR_2"/>
    <property type="match status" value="1"/>
</dbReference>
<evidence type="ECO:0000313" key="2">
    <source>
        <dbReference type="EMBL" id="TWD84556.1"/>
    </source>
</evidence>
<dbReference type="SUPFAM" id="SSF46785">
    <property type="entry name" value="Winged helix' DNA-binding domain"/>
    <property type="match status" value="1"/>
</dbReference>
<comment type="caution">
    <text evidence="2">The sequence shown here is derived from an EMBL/GenBank/DDBJ whole genome shotgun (WGS) entry which is preliminary data.</text>
</comment>
<dbReference type="InterPro" id="IPR036388">
    <property type="entry name" value="WH-like_DNA-bd_sf"/>
</dbReference>
<dbReference type="PANTHER" id="PTHR33164:SF94">
    <property type="entry name" value="TRANSCRIPTIONAL REGULATORY PROTEIN-RELATED"/>
    <property type="match status" value="1"/>
</dbReference>
<dbReference type="InterPro" id="IPR039422">
    <property type="entry name" value="MarR/SlyA-like"/>
</dbReference>
<sequence length="132" mass="14555">MVEELSLAMAALTLKAMSASSQLPVLQLRVLLAIDRHGPVSLGELAAELDLSLPSASRLVTRLADERLVLRRVPEHDRRLLRLTLAARGRTTLARLRDARREELDQVLARMSAADRTALVRGLTSFAKASEH</sequence>
<reference evidence="2 3" key="1">
    <citation type="submission" date="2019-06" db="EMBL/GenBank/DDBJ databases">
        <title>Sequencing the genomes of 1000 actinobacteria strains.</title>
        <authorList>
            <person name="Klenk H.-P."/>
        </authorList>
    </citation>
    <scope>NUCLEOTIDE SEQUENCE [LARGE SCALE GENOMIC DNA]</scope>
    <source>
        <strain evidence="2 3">DSM 24683</strain>
    </source>
</reference>
<dbReference type="EMBL" id="VIVK01000001">
    <property type="protein sequence ID" value="TWD84556.1"/>
    <property type="molecule type" value="Genomic_DNA"/>
</dbReference>
<dbReference type="GO" id="GO:0003700">
    <property type="term" value="F:DNA-binding transcription factor activity"/>
    <property type="evidence" value="ECO:0007669"/>
    <property type="project" value="InterPro"/>
</dbReference>
<dbReference type="Proteomes" id="UP000318380">
    <property type="component" value="Unassembled WGS sequence"/>
</dbReference>
<gene>
    <name evidence="2" type="ORF">FB561_5748</name>
</gene>
<protein>
    <submittedName>
        <fullName evidence="2">DNA-binding MarR family transcriptional regulator</fullName>
    </submittedName>
</protein>
<dbReference type="SMART" id="SM00347">
    <property type="entry name" value="HTH_MARR"/>
    <property type="match status" value="1"/>
</dbReference>
<keyword evidence="2" id="KW-0238">DNA-binding</keyword>
<evidence type="ECO:0000259" key="1">
    <source>
        <dbReference type="PROSITE" id="PS50995"/>
    </source>
</evidence>
<accession>A0A561C036</accession>
<dbReference type="InterPro" id="IPR036390">
    <property type="entry name" value="WH_DNA-bd_sf"/>
</dbReference>
<dbReference type="GO" id="GO:0003677">
    <property type="term" value="F:DNA binding"/>
    <property type="evidence" value="ECO:0007669"/>
    <property type="project" value="UniProtKB-KW"/>
</dbReference>
<dbReference type="PANTHER" id="PTHR33164">
    <property type="entry name" value="TRANSCRIPTIONAL REGULATOR, MARR FAMILY"/>
    <property type="match status" value="1"/>
</dbReference>
<organism evidence="2 3">
    <name type="scientific">Kribbella amoyensis</name>
    <dbReference type="NCBI Taxonomy" id="996641"/>
    <lineage>
        <taxon>Bacteria</taxon>
        <taxon>Bacillati</taxon>
        <taxon>Actinomycetota</taxon>
        <taxon>Actinomycetes</taxon>
        <taxon>Propionibacteriales</taxon>
        <taxon>Kribbellaceae</taxon>
        <taxon>Kribbella</taxon>
    </lineage>
</organism>
<keyword evidence="3" id="KW-1185">Reference proteome</keyword>
<name>A0A561C036_9ACTN</name>
<dbReference type="InterPro" id="IPR000835">
    <property type="entry name" value="HTH_MarR-typ"/>
</dbReference>
<dbReference type="Gene3D" id="1.10.10.10">
    <property type="entry name" value="Winged helix-like DNA-binding domain superfamily/Winged helix DNA-binding domain"/>
    <property type="match status" value="1"/>
</dbReference>
<proteinExistence type="predicted"/>